<comment type="caution">
    <text evidence="1">The sequence shown here is derived from an EMBL/GenBank/DDBJ whole genome shotgun (WGS) entry which is preliminary data.</text>
</comment>
<accession>A0ACC6T5C9</accession>
<dbReference type="Proteomes" id="UP001480082">
    <property type="component" value="Unassembled WGS sequence"/>
</dbReference>
<name>A0ACC6T5C9_9HYPH</name>
<gene>
    <name evidence="1" type="ORF">NKI81_24600</name>
</gene>
<reference evidence="1 2" key="1">
    <citation type="journal article" date="2024" name="Proc. Natl. Acad. Sci. U.S.A.">
        <title>The evolutionary genomics of adaptation to stress in wild rhizobium bacteria.</title>
        <authorList>
            <person name="Kehlet-Delgado H."/>
            <person name="Montoya A.P."/>
            <person name="Jensen K.T."/>
            <person name="Wendlandt C.E."/>
            <person name="Dexheimer C."/>
            <person name="Roberts M."/>
            <person name="Torres Martinez L."/>
            <person name="Friesen M.L."/>
            <person name="Griffitts J.S."/>
            <person name="Porter S.S."/>
        </authorList>
    </citation>
    <scope>NUCLEOTIDE SEQUENCE [LARGE SCALE GENOMIC DNA]</scope>
    <source>
        <strain evidence="1 2">M0468</strain>
    </source>
</reference>
<keyword evidence="2" id="KW-1185">Reference proteome</keyword>
<dbReference type="EMBL" id="JAMYRI010000017">
    <property type="protein sequence ID" value="MER9287093.1"/>
    <property type="molecule type" value="Genomic_DNA"/>
</dbReference>
<organism evidence="1 2">
    <name type="scientific">Mesorhizobium australicum</name>
    <dbReference type="NCBI Taxonomy" id="536018"/>
    <lineage>
        <taxon>Bacteria</taxon>
        <taxon>Pseudomonadati</taxon>
        <taxon>Pseudomonadota</taxon>
        <taxon>Alphaproteobacteria</taxon>
        <taxon>Hyphomicrobiales</taxon>
        <taxon>Phyllobacteriaceae</taxon>
        <taxon>Mesorhizobium</taxon>
    </lineage>
</organism>
<proteinExistence type="predicted"/>
<protein>
    <submittedName>
        <fullName evidence="1">Uncharacterized protein</fullName>
    </submittedName>
</protein>
<evidence type="ECO:0000313" key="1">
    <source>
        <dbReference type="EMBL" id="MER9287093.1"/>
    </source>
</evidence>
<sequence length="111" mass="12460">MFHNGSAESAQLSMLARVLSNYCNEAGIPAWHPAKEQFRRRLMILFRSGINQPDDLKAQMNSGYDEWLGEIGATAHLTPPSLSTEDRLVDDNILPRWDLRGRPVPRKSNGG</sequence>
<evidence type="ECO:0000313" key="2">
    <source>
        <dbReference type="Proteomes" id="UP001480082"/>
    </source>
</evidence>